<keyword evidence="7" id="KW-1185">Reference proteome</keyword>
<keyword evidence="1" id="KW-0805">Transcription regulation</keyword>
<dbReference type="SMART" id="SM00895">
    <property type="entry name" value="FCD"/>
    <property type="match status" value="1"/>
</dbReference>
<proteinExistence type="predicted"/>
<sequence length="230" mass="26598">MTSSGSKSQLAYDWISQKIRTREFEPGHRLVLSNIAEEINVSVVPVREAIRQLEAEGLVTFERNVGASVTTLNREAYHELMEIVATLGARATALSAPYLDAQDLATAREINSRMRALDVVETPEEFTRLNKQFHKVLASKCPNERMLQLLHEQWDRLDYHRVSTFRYIPERAAESVNEHEMMVGLIEVGAEPDYIERVARQHRLKTAETYFKKNQGENKNHEHEQRRRQA</sequence>
<dbReference type="OrthoDB" id="4084810at2"/>
<evidence type="ECO:0000256" key="3">
    <source>
        <dbReference type="ARBA" id="ARBA00023163"/>
    </source>
</evidence>
<evidence type="ECO:0000313" key="6">
    <source>
        <dbReference type="EMBL" id="APT93523.1"/>
    </source>
</evidence>
<dbReference type="InterPro" id="IPR000524">
    <property type="entry name" value="Tscrpt_reg_HTH_GntR"/>
</dbReference>
<keyword evidence="3" id="KW-0804">Transcription</keyword>
<reference evidence="6 7" key="1">
    <citation type="submission" date="2014-08" db="EMBL/GenBank/DDBJ databases">
        <title>Complete genome sequence of Corynebacterium phocae M408/89/1(T)(=DSM 44612(T)), isolated from the common seal (Phoca vitulina).</title>
        <authorList>
            <person name="Ruckert C."/>
            <person name="Albersmeier A."/>
            <person name="Winkler A."/>
            <person name="Kalinowski J."/>
        </authorList>
    </citation>
    <scope>NUCLEOTIDE SEQUENCE [LARGE SCALE GENOMIC DNA]</scope>
    <source>
        <strain evidence="6 7">M408/89/1</strain>
    </source>
</reference>
<dbReference type="Pfam" id="PF07729">
    <property type="entry name" value="FCD"/>
    <property type="match status" value="1"/>
</dbReference>
<dbReference type="GO" id="GO:0003677">
    <property type="term" value="F:DNA binding"/>
    <property type="evidence" value="ECO:0007669"/>
    <property type="project" value="UniProtKB-KW"/>
</dbReference>
<dbReference type="SUPFAM" id="SSF46785">
    <property type="entry name" value="Winged helix' DNA-binding domain"/>
    <property type="match status" value="1"/>
</dbReference>
<dbReference type="SUPFAM" id="SSF48008">
    <property type="entry name" value="GntR ligand-binding domain-like"/>
    <property type="match status" value="1"/>
</dbReference>
<organism evidence="6 7">
    <name type="scientific">Corynebacterium phocae</name>
    <dbReference type="NCBI Taxonomy" id="161895"/>
    <lineage>
        <taxon>Bacteria</taxon>
        <taxon>Bacillati</taxon>
        <taxon>Actinomycetota</taxon>
        <taxon>Actinomycetes</taxon>
        <taxon>Mycobacteriales</taxon>
        <taxon>Corynebacteriaceae</taxon>
        <taxon>Corynebacterium</taxon>
    </lineage>
</organism>
<dbReference type="AlphaFoldDB" id="A0A1L7D6A8"/>
<feature type="domain" description="HTH gntR-type" evidence="5">
    <location>
        <begin position="5"/>
        <end position="72"/>
    </location>
</feature>
<name>A0A1L7D6A8_9CORY</name>
<dbReference type="InterPro" id="IPR011711">
    <property type="entry name" value="GntR_C"/>
</dbReference>
<dbReference type="InterPro" id="IPR036390">
    <property type="entry name" value="WH_DNA-bd_sf"/>
</dbReference>
<keyword evidence="2" id="KW-0238">DNA-binding</keyword>
<dbReference type="InterPro" id="IPR036388">
    <property type="entry name" value="WH-like_DNA-bd_sf"/>
</dbReference>
<dbReference type="EMBL" id="CP009249">
    <property type="protein sequence ID" value="APT93523.1"/>
    <property type="molecule type" value="Genomic_DNA"/>
</dbReference>
<feature type="region of interest" description="Disordered" evidence="4">
    <location>
        <begin position="209"/>
        <end position="230"/>
    </location>
</feature>
<accession>A0A1L7D6A8</accession>
<dbReference type="GO" id="GO:0003700">
    <property type="term" value="F:DNA-binding transcription factor activity"/>
    <property type="evidence" value="ECO:0007669"/>
    <property type="project" value="InterPro"/>
</dbReference>
<evidence type="ECO:0000256" key="4">
    <source>
        <dbReference type="SAM" id="MobiDB-lite"/>
    </source>
</evidence>
<dbReference type="PANTHER" id="PTHR43537:SF5">
    <property type="entry name" value="UXU OPERON TRANSCRIPTIONAL REGULATOR"/>
    <property type="match status" value="1"/>
</dbReference>
<dbReference type="InterPro" id="IPR008920">
    <property type="entry name" value="TF_FadR/GntR_C"/>
</dbReference>
<evidence type="ECO:0000256" key="1">
    <source>
        <dbReference type="ARBA" id="ARBA00023015"/>
    </source>
</evidence>
<protein>
    <submittedName>
        <fullName evidence="6">GntR family transcriptional regulator</fullName>
    </submittedName>
</protein>
<dbReference type="Pfam" id="PF00392">
    <property type="entry name" value="GntR"/>
    <property type="match status" value="1"/>
</dbReference>
<feature type="compositionally biased region" description="Basic and acidic residues" evidence="4">
    <location>
        <begin position="210"/>
        <end position="230"/>
    </location>
</feature>
<dbReference type="PANTHER" id="PTHR43537">
    <property type="entry name" value="TRANSCRIPTIONAL REGULATOR, GNTR FAMILY"/>
    <property type="match status" value="1"/>
</dbReference>
<dbReference type="Proteomes" id="UP000185491">
    <property type="component" value="Chromosome"/>
</dbReference>
<evidence type="ECO:0000259" key="5">
    <source>
        <dbReference type="PROSITE" id="PS50949"/>
    </source>
</evidence>
<gene>
    <name evidence="6" type="ORF">CPHO_12175</name>
</gene>
<evidence type="ECO:0000313" key="7">
    <source>
        <dbReference type="Proteomes" id="UP000185491"/>
    </source>
</evidence>
<dbReference type="KEGG" id="cpho:CPHO_12175"/>
<dbReference type="SMART" id="SM00345">
    <property type="entry name" value="HTH_GNTR"/>
    <property type="match status" value="1"/>
</dbReference>
<dbReference type="PROSITE" id="PS50949">
    <property type="entry name" value="HTH_GNTR"/>
    <property type="match status" value="1"/>
</dbReference>
<dbReference type="RefSeq" id="WP_075736200.1">
    <property type="nucleotide sequence ID" value="NZ_CP009249.1"/>
</dbReference>
<dbReference type="STRING" id="161895.CPHO_12175"/>
<dbReference type="Gene3D" id="1.20.120.530">
    <property type="entry name" value="GntR ligand-binding domain-like"/>
    <property type="match status" value="1"/>
</dbReference>
<evidence type="ECO:0000256" key="2">
    <source>
        <dbReference type="ARBA" id="ARBA00023125"/>
    </source>
</evidence>
<dbReference type="CDD" id="cd07377">
    <property type="entry name" value="WHTH_GntR"/>
    <property type="match status" value="1"/>
</dbReference>
<dbReference type="Gene3D" id="1.10.10.10">
    <property type="entry name" value="Winged helix-like DNA-binding domain superfamily/Winged helix DNA-binding domain"/>
    <property type="match status" value="1"/>
</dbReference>